<evidence type="ECO:0000313" key="2">
    <source>
        <dbReference type="EMBL" id="SPO32082.1"/>
    </source>
</evidence>
<dbReference type="Proteomes" id="UP000324022">
    <property type="component" value="Unassembled WGS sequence"/>
</dbReference>
<evidence type="ECO:0000256" key="1">
    <source>
        <dbReference type="SAM" id="MobiDB-lite"/>
    </source>
</evidence>
<feature type="region of interest" description="Disordered" evidence="1">
    <location>
        <begin position="924"/>
        <end position="945"/>
    </location>
</feature>
<dbReference type="EMBL" id="OOIN01000043">
    <property type="protein sequence ID" value="SPO32082.1"/>
    <property type="molecule type" value="Genomic_DNA"/>
</dbReference>
<evidence type="ECO:0000313" key="3">
    <source>
        <dbReference type="Proteomes" id="UP000324022"/>
    </source>
</evidence>
<dbReference type="AlphaFoldDB" id="A0A5C3ENL4"/>
<feature type="region of interest" description="Disordered" evidence="1">
    <location>
        <begin position="315"/>
        <end position="384"/>
    </location>
</feature>
<feature type="compositionally biased region" description="Low complexity" evidence="1">
    <location>
        <begin position="362"/>
        <end position="378"/>
    </location>
</feature>
<feature type="region of interest" description="Disordered" evidence="1">
    <location>
        <begin position="491"/>
        <end position="512"/>
    </location>
</feature>
<name>A0A5C3ENL4_9BASI</name>
<feature type="compositionally biased region" description="Low complexity" evidence="1">
    <location>
        <begin position="801"/>
        <end position="810"/>
    </location>
</feature>
<feature type="region of interest" description="Disordered" evidence="1">
    <location>
        <begin position="991"/>
        <end position="1014"/>
    </location>
</feature>
<protein>
    <submittedName>
        <fullName evidence="2">Uncharacterized protein</fullName>
    </submittedName>
</protein>
<feature type="compositionally biased region" description="Low complexity" evidence="1">
    <location>
        <begin position="934"/>
        <end position="945"/>
    </location>
</feature>
<feature type="compositionally biased region" description="Low complexity" evidence="1">
    <location>
        <begin position="761"/>
        <end position="782"/>
    </location>
</feature>
<organism evidence="2 3">
    <name type="scientific">Ustilago trichophora</name>
    <dbReference type="NCBI Taxonomy" id="86804"/>
    <lineage>
        <taxon>Eukaryota</taxon>
        <taxon>Fungi</taxon>
        <taxon>Dikarya</taxon>
        <taxon>Basidiomycota</taxon>
        <taxon>Ustilaginomycotina</taxon>
        <taxon>Ustilaginomycetes</taxon>
        <taxon>Ustilaginales</taxon>
        <taxon>Ustilaginaceae</taxon>
        <taxon>Ustilago</taxon>
    </lineage>
</organism>
<feature type="region of interest" description="Disordered" evidence="1">
    <location>
        <begin position="761"/>
        <end position="831"/>
    </location>
</feature>
<proteinExistence type="predicted"/>
<accession>A0A5C3ENL4</accession>
<sequence length="1031" mass="105769">MTTPTPAGSSTAPIPMTTPSPLAILSNTTPRGSSIALSSLQALPETQLVLVLLDHPTIRRKWRAVVVPLVESISKKLNTAYSGSRLTIGCVVYRPTVDKSLLRPSWTLSRTKLQPGSKLIASNIHTPESWLGPELATASAHDADPTTASTYALIDGRTIAKPTAHVLEAFVAALELLQPTDNGIHNPLALKKPPVLARHLLHVCLDSSEVSLDLSSPPFFNADAANDRANAPAIGARLARLGVSISSCAVKADSPDATSTSEKALAAILGLHKSVSEPNKLANEDLAALLPEAIRSKIFSDANIISTGLTPGSAVKGGLNAASAGTPSGSTKRGREDEVEVSTPVKRSKSGSISQPQPSPLASTAGNSSAPPAGGAPSDIPRNIKLDPSISTKVLFLRSQQETMIKNWAAAYAVVSKAEAAGEPSPAKAPGMNKAYLEQLKAQLMTQQQALKMLVHRIISGVETAPNFNVSLQSLINIDKEAREMGVNLGGPGGGNAGMARPGRSGSLTGAQQPVVPQGMQAGANGGGIVPKPPATVAAPLQINPSAPSVPSAEAAIASTANSTISAPAAGGPPPSPTRPKPFWRGALTWSVISDPVTKQKRDVATLVSATSNSSALEKLLMPWPEKLQITAITQLAPRNLQVYAQSQNAPYILFSTQEAIDASSSSLGGGGPVLTAATAEKNRQMYSSLASSLDAKKSCAFIRHGSSAGAGLVLFATTQPTSSAERSAKGPVPPKLIGVVLKDTIPFSKLLAAQSGAQQQQGAGKAATPQARSRGASASGSLTDPNGGVGMVQSSQASTQVQPQLVQPTQPQPQPQPQPQQVQQPGMGLGSSMPFNLAALSAAGNVPVSGVGAGAGMSNIASAATGGMGGFGNLSNLGNLANFNLGALMAVQQQDAFNNGAVATSMGQQPNLAALAQLLGIGGQSGGIPQPPQQQQQQQQQQEAFSQAMPQLFNQIAAVGGGGGGAFAQQQQQQMFNNLNAFSVTSVAQQQQQQQRQVNAPDPGAGAGGIGLDFSKPMTMDQLRALGFIQ</sequence>
<gene>
    <name evidence="2" type="ORF">UTRI_02639</name>
</gene>
<reference evidence="2 3" key="1">
    <citation type="submission" date="2018-03" db="EMBL/GenBank/DDBJ databases">
        <authorList>
            <person name="Guldener U."/>
        </authorList>
    </citation>
    <scope>NUCLEOTIDE SEQUENCE [LARGE SCALE GENOMIC DNA]</scope>
    <source>
        <strain evidence="2 3">NBRC100155</strain>
    </source>
</reference>
<dbReference type="OrthoDB" id="3347613at2759"/>
<keyword evidence="3" id="KW-1185">Reference proteome</keyword>